<accession>X1V7I8</accession>
<evidence type="ECO:0000313" key="1">
    <source>
        <dbReference type="EMBL" id="GAJ00965.1"/>
    </source>
</evidence>
<organism evidence="1">
    <name type="scientific">marine sediment metagenome</name>
    <dbReference type="NCBI Taxonomy" id="412755"/>
    <lineage>
        <taxon>unclassified sequences</taxon>
        <taxon>metagenomes</taxon>
        <taxon>ecological metagenomes</taxon>
    </lineage>
</organism>
<gene>
    <name evidence="1" type="ORF">S12H4_37667</name>
</gene>
<comment type="caution">
    <text evidence="1">The sequence shown here is derived from an EMBL/GenBank/DDBJ whole genome shotgun (WGS) entry which is preliminary data.</text>
</comment>
<dbReference type="EMBL" id="BARW01022600">
    <property type="protein sequence ID" value="GAJ00965.1"/>
    <property type="molecule type" value="Genomic_DNA"/>
</dbReference>
<protein>
    <submittedName>
        <fullName evidence="1">Uncharacterized protein</fullName>
    </submittedName>
</protein>
<reference evidence="1" key="1">
    <citation type="journal article" date="2014" name="Front. Microbiol.">
        <title>High frequency of phylogenetically diverse reductive dehalogenase-homologous genes in deep subseafloor sedimentary metagenomes.</title>
        <authorList>
            <person name="Kawai M."/>
            <person name="Futagami T."/>
            <person name="Toyoda A."/>
            <person name="Takaki Y."/>
            <person name="Nishi S."/>
            <person name="Hori S."/>
            <person name="Arai W."/>
            <person name="Tsubouchi T."/>
            <person name="Morono Y."/>
            <person name="Uchiyama I."/>
            <person name="Ito T."/>
            <person name="Fujiyama A."/>
            <person name="Inagaki F."/>
            <person name="Takami H."/>
        </authorList>
    </citation>
    <scope>NUCLEOTIDE SEQUENCE</scope>
    <source>
        <strain evidence="1">Expedition CK06-06</strain>
    </source>
</reference>
<sequence length="75" mass="8581">EGKTGGFVNMEGKIGLIINNITVDEAREIMEKVREIEQRDTSRLIFTQIKGLEHKSVEEAAEVVRKVFPKKKIVR</sequence>
<dbReference type="AlphaFoldDB" id="X1V7I8"/>
<feature type="non-terminal residue" evidence="1">
    <location>
        <position position="1"/>
    </location>
</feature>
<name>X1V7I8_9ZZZZ</name>
<proteinExistence type="predicted"/>